<comment type="subcellular location">
    <subcellularLocation>
        <location evidence="5">Cytoplasm</location>
    </subcellularLocation>
</comment>
<evidence type="ECO:0000256" key="2">
    <source>
        <dbReference type="ARBA" id="ARBA00022722"/>
    </source>
</evidence>
<protein>
    <recommendedName>
        <fullName evidence="5">Exodeoxyribonuclease 7 large subunit</fullName>
        <ecNumber evidence="5">3.1.11.6</ecNumber>
    </recommendedName>
</protein>
<keyword evidence="4 5" id="KW-0269">Exonuclease</keyword>
<evidence type="ECO:0000256" key="4">
    <source>
        <dbReference type="ARBA" id="ARBA00022839"/>
    </source>
</evidence>
<dbReference type="STRING" id="984262.SGRA_3760"/>
<evidence type="ECO:0000256" key="1">
    <source>
        <dbReference type="ARBA" id="ARBA00022490"/>
    </source>
</evidence>
<feature type="domain" description="Exonuclease VII large subunit C-terminal" evidence="6">
    <location>
        <begin position="138"/>
        <end position="333"/>
    </location>
</feature>
<dbReference type="GO" id="GO:0003676">
    <property type="term" value="F:nucleic acid binding"/>
    <property type="evidence" value="ECO:0007669"/>
    <property type="project" value="InterPro"/>
</dbReference>
<dbReference type="KEGG" id="sgn:SGRA_3760"/>
<name>H6L8B2_SAPGL</name>
<keyword evidence="2 5" id="KW-0540">Nuclease</keyword>
<dbReference type="GO" id="GO:0008855">
    <property type="term" value="F:exodeoxyribonuclease VII activity"/>
    <property type="evidence" value="ECO:0007669"/>
    <property type="project" value="UniProtKB-UniRule"/>
</dbReference>
<dbReference type="EMBL" id="CP002831">
    <property type="protein sequence ID" value="AFC26476.1"/>
    <property type="molecule type" value="Genomic_DNA"/>
</dbReference>
<accession>H6L8B2</accession>
<sequence length="399" mass="46093">MVPESQQLGLFDLMQHLRRLVSLNLPQPLWLRAEIAQLKKNRSIYYLNLIEQEEQRPKAKAKALLYASSRHRISKKLGDTFWSIMREGQEVLIKVQAHFSEQYGFSLEILDLDASFSIGQLELGRLNNLKRLEQEHLIELNKGLELPHLPQRIAIISSKEAAGLQDFLEQLNANSQRYAFRTELFQAAMQGQQMQKEIREQIREIEEQEDRFDCVVLIRGGGAKLDLYGFNDYELCRDLAQCSLPVLTGIGHDIDESLADLVAHTALKTPTAVADFLVHQLFLAEQQLALLQQELRASVQGHIRREELRLEQLHSRLRLSSQERLRLAQKQLEHFDKQLELLSPDKAWKRGFAQLSNEEGQIIHSWTDLQDGQRLRLALKDGSKWIRINIEAIEDETEG</sequence>
<comment type="catalytic activity">
    <reaction evidence="5">
        <text>Exonucleolytic cleavage in either 5'- to 3'- or 3'- to 5'-direction to yield nucleoside 5'-phosphates.</text>
        <dbReference type="EC" id="3.1.11.6"/>
    </reaction>
</comment>
<dbReference type="InterPro" id="IPR003753">
    <property type="entry name" value="Exonuc_VII_L"/>
</dbReference>
<dbReference type="GO" id="GO:0009318">
    <property type="term" value="C:exodeoxyribonuclease VII complex"/>
    <property type="evidence" value="ECO:0007669"/>
    <property type="project" value="UniProtKB-UniRule"/>
</dbReference>
<evidence type="ECO:0000259" key="7">
    <source>
        <dbReference type="Pfam" id="PF13742"/>
    </source>
</evidence>
<dbReference type="GO" id="GO:0005737">
    <property type="term" value="C:cytoplasm"/>
    <property type="evidence" value="ECO:0007669"/>
    <property type="project" value="UniProtKB-SubCell"/>
</dbReference>
<evidence type="ECO:0000259" key="6">
    <source>
        <dbReference type="Pfam" id="PF02601"/>
    </source>
</evidence>
<evidence type="ECO:0000313" key="8">
    <source>
        <dbReference type="EMBL" id="AFC26476.1"/>
    </source>
</evidence>
<organism evidence="8 9">
    <name type="scientific">Saprospira grandis (strain Lewin)</name>
    <dbReference type="NCBI Taxonomy" id="984262"/>
    <lineage>
        <taxon>Bacteria</taxon>
        <taxon>Pseudomonadati</taxon>
        <taxon>Bacteroidota</taxon>
        <taxon>Saprospiria</taxon>
        <taxon>Saprospirales</taxon>
        <taxon>Saprospiraceae</taxon>
        <taxon>Saprospira</taxon>
    </lineage>
</organism>
<comment type="similarity">
    <text evidence="5">Belongs to the XseA family.</text>
</comment>
<evidence type="ECO:0000256" key="5">
    <source>
        <dbReference type="RuleBase" id="RU004355"/>
    </source>
</evidence>
<dbReference type="Pfam" id="PF13742">
    <property type="entry name" value="tRNA_anti_2"/>
    <property type="match status" value="1"/>
</dbReference>
<dbReference type="Pfam" id="PF02601">
    <property type="entry name" value="Exonuc_VII_L"/>
    <property type="match status" value="1"/>
</dbReference>
<dbReference type="Proteomes" id="UP000007519">
    <property type="component" value="Chromosome"/>
</dbReference>
<proteinExistence type="inferred from homology"/>
<keyword evidence="1" id="KW-0963">Cytoplasm</keyword>
<dbReference type="InterPro" id="IPR025824">
    <property type="entry name" value="OB-fold_nuc-bd_dom"/>
</dbReference>
<dbReference type="NCBIfam" id="TIGR00237">
    <property type="entry name" value="xseA"/>
    <property type="match status" value="1"/>
</dbReference>
<dbReference type="GO" id="GO:0006308">
    <property type="term" value="P:DNA catabolic process"/>
    <property type="evidence" value="ECO:0007669"/>
    <property type="project" value="UniProtKB-UniRule"/>
</dbReference>
<keyword evidence="3 5" id="KW-0378">Hydrolase</keyword>
<dbReference type="eggNOG" id="COG1570">
    <property type="taxonomic scope" value="Bacteria"/>
</dbReference>
<dbReference type="HOGENOM" id="CLU_023625_4_2_10"/>
<dbReference type="RefSeq" id="WP_015694063.1">
    <property type="nucleotide sequence ID" value="NC_016940.1"/>
</dbReference>
<dbReference type="PANTHER" id="PTHR30008:SF0">
    <property type="entry name" value="EXODEOXYRIBONUCLEASE 7 LARGE SUBUNIT"/>
    <property type="match status" value="1"/>
</dbReference>
<feature type="domain" description="OB-fold nucleic acid binding" evidence="7">
    <location>
        <begin position="12"/>
        <end position="112"/>
    </location>
</feature>
<dbReference type="EC" id="3.1.11.6" evidence="5"/>
<dbReference type="AlphaFoldDB" id="H6L8B2"/>
<evidence type="ECO:0000313" key="9">
    <source>
        <dbReference type="Proteomes" id="UP000007519"/>
    </source>
</evidence>
<keyword evidence="9" id="KW-1185">Reference proteome</keyword>
<gene>
    <name evidence="8" type="primary">xseA</name>
    <name evidence="8" type="ordered locus">SGRA_3760</name>
</gene>
<dbReference type="PANTHER" id="PTHR30008">
    <property type="entry name" value="EXODEOXYRIBONUCLEASE 7 LARGE SUBUNIT"/>
    <property type="match status" value="1"/>
</dbReference>
<dbReference type="InterPro" id="IPR020579">
    <property type="entry name" value="Exonuc_VII_lsu_C"/>
</dbReference>
<evidence type="ECO:0000256" key="3">
    <source>
        <dbReference type="ARBA" id="ARBA00022801"/>
    </source>
</evidence>
<dbReference type="OrthoDB" id="9802795at2"/>
<reference evidence="8 9" key="1">
    <citation type="journal article" date="2012" name="Stand. Genomic Sci.">
        <title>Complete genome sequencing and analysis of Saprospira grandis str. Lewin, a predatory marine bacterium.</title>
        <authorList>
            <person name="Saw J.H."/>
            <person name="Yuryev A."/>
            <person name="Kanbe M."/>
            <person name="Hou S."/>
            <person name="Young A.G."/>
            <person name="Aizawa S."/>
            <person name="Alam M."/>
        </authorList>
    </citation>
    <scope>NUCLEOTIDE SEQUENCE [LARGE SCALE GENOMIC DNA]</scope>
    <source>
        <strain evidence="8 9">Lewin</strain>
    </source>
</reference>